<dbReference type="OrthoDB" id="9787654at2"/>
<keyword evidence="4" id="KW-1185">Reference proteome</keyword>
<organism evidence="3 4">
    <name type="scientific">Thalassotalea mangrovi</name>
    <dbReference type="NCBI Taxonomy" id="2572245"/>
    <lineage>
        <taxon>Bacteria</taxon>
        <taxon>Pseudomonadati</taxon>
        <taxon>Pseudomonadota</taxon>
        <taxon>Gammaproteobacteria</taxon>
        <taxon>Alteromonadales</taxon>
        <taxon>Colwelliaceae</taxon>
        <taxon>Thalassotalea</taxon>
    </lineage>
</organism>
<dbReference type="InterPro" id="IPR032466">
    <property type="entry name" value="Metal_Hydrolase"/>
</dbReference>
<comment type="caution">
    <text evidence="3">The sequence shown here is derived from an EMBL/GenBank/DDBJ whole genome shotgun (WGS) entry which is preliminary data.</text>
</comment>
<dbReference type="GO" id="GO:0016787">
    <property type="term" value="F:hydrolase activity"/>
    <property type="evidence" value="ECO:0007669"/>
    <property type="project" value="InterPro"/>
</dbReference>
<evidence type="ECO:0000313" key="4">
    <source>
        <dbReference type="Proteomes" id="UP000307999"/>
    </source>
</evidence>
<evidence type="ECO:0000259" key="2">
    <source>
        <dbReference type="Pfam" id="PF04909"/>
    </source>
</evidence>
<dbReference type="Pfam" id="PF04909">
    <property type="entry name" value="Amidohydro_2"/>
    <property type="match status" value="1"/>
</dbReference>
<dbReference type="SUPFAM" id="SSF51556">
    <property type="entry name" value="Metallo-dependent hydrolases"/>
    <property type="match status" value="1"/>
</dbReference>
<feature type="domain" description="Amidohydrolase-related" evidence="2">
    <location>
        <begin position="12"/>
        <end position="295"/>
    </location>
</feature>
<dbReference type="InterPro" id="IPR006680">
    <property type="entry name" value="Amidohydro-rel"/>
</dbReference>
<dbReference type="Proteomes" id="UP000307999">
    <property type="component" value="Unassembled WGS sequence"/>
</dbReference>
<dbReference type="PANTHER" id="PTHR43569">
    <property type="entry name" value="AMIDOHYDROLASE"/>
    <property type="match status" value="1"/>
</dbReference>
<evidence type="ECO:0000256" key="1">
    <source>
        <dbReference type="ARBA" id="ARBA00038310"/>
    </source>
</evidence>
<dbReference type="EMBL" id="SWDB01000004">
    <property type="protein sequence ID" value="TKB47055.1"/>
    <property type="molecule type" value="Genomic_DNA"/>
</dbReference>
<dbReference type="PANTHER" id="PTHR43569:SF2">
    <property type="entry name" value="AMIDOHYDROLASE-RELATED DOMAIN-CONTAINING PROTEIN"/>
    <property type="match status" value="1"/>
</dbReference>
<gene>
    <name evidence="3" type="ORF">E8M12_02005</name>
</gene>
<comment type="similarity">
    <text evidence="1">Belongs to the metallo-dependent hydrolases superfamily.</text>
</comment>
<evidence type="ECO:0000313" key="3">
    <source>
        <dbReference type="EMBL" id="TKB47055.1"/>
    </source>
</evidence>
<dbReference type="Gene3D" id="3.20.20.140">
    <property type="entry name" value="Metal-dependent hydrolases"/>
    <property type="match status" value="1"/>
</dbReference>
<sequence length="295" mass="34553">MGVTMADSINIIDPHLHFFDYQNGHYHWLKPDHPPFWHNKKILQKNFNETHLPTNPAIQLQGLVHIEAGFDNLNPEKELDFLNNRTLPTYRSIACADLTKDDFRESLKRLKHYSHFIGVRHIIDEHGEWLLNDPTFEKNLALLAENQLIFEAQLDCCDLDSAIRLATLASKYPDLQICINHAGILRDYSEWPALPEYAMWRAAMHYFSDQDNIAVKISGMEMQNLRWNWQQAKWLVHKLKNLYGLDKLMLASNFPINLLSIPYDDLWLGYSEELDLSDEAFQVLAHDNAKRIYRL</sequence>
<reference evidence="3 4" key="1">
    <citation type="submission" date="2019-04" db="EMBL/GenBank/DDBJ databases">
        <title>Thalassotalea guangxiensis sp. nov., isolated from sediment of the coastal wetland.</title>
        <authorList>
            <person name="Zheng S."/>
            <person name="Zhang D."/>
        </authorList>
    </citation>
    <scope>NUCLEOTIDE SEQUENCE [LARGE SCALE GENOMIC DNA]</scope>
    <source>
        <strain evidence="3 4">ZS-4</strain>
    </source>
</reference>
<dbReference type="InterPro" id="IPR052350">
    <property type="entry name" value="Metallo-dep_Lactonases"/>
</dbReference>
<name>A0A4U1B924_9GAMM</name>
<proteinExistence type="inferred from homology"/>
<dbReference type="AlphaFoldDB" id="A0A4U1B924"/>
<accession>A0A4U1B924</accession>
<protein>
    <recommendedName>
        <fullName evidence="2">Amidohydrolase-related domain-containing protein</fullName>
    </recommendedName>
</protein>